<dbReference type="GO" id="GO:0003677">
    <property type="term" value="F:DNA binding"/>
    <property type="evidence" value="ECO:0007669"/>
    <property type="project" value="UniProtKB-KW"/>
</dbReference>
<dbReference type="InterPro" id="IPR007219">
    <property type="entry name" value="XnlR_reg_dom"/>
</dbReference>
<dbReference type="PANTHER" id="PTHR46910:SF3">
    <property type="entry name" value="HALOTOLERANCE PROTEIN 9-RELATED"/>
    <property type="match status" value="1"/>
</dbReference>
<keyword evidence="9" id="KW-1185">Reference proteome</keyword>
<dbReference type="Pfam" id="PF00172">
    <property type="entry name" value="Zn_clus"/>
    <property type="match status" value="1"/>
</dbReference>
<sequence length="723" mass="82175">MSAPPASSHIHSRKRPISNDADIASFRACDQCRSRKIKCDRQQPECSNCRKAGMVCDFSDAMKRVNHAKRLHDEFSSVTSRLDRVEAALSKLPEQIARYLPSQGYGPTSLAPMKNSRPAPQIHGGELGSILAIQAIDDSTALETPKKWQPKFERIQIAQGGERIFGYPAAVTLFISTKRQVEKAVTETGKDHSSNDDYLTALAREKHYVQTEFRKLLQTFPCNDPCHEPLTKPDDRAISTPPRILLEPALPFFLKNFNVHIPIFDEEDLRNMIDEHYQQKNDSRSRVARSLILNNIILLSLTLGTQTNTETDSHMGTMGEDLIPSFRKNCDRALANLFEFNGPRQRNVQALVTLALVARVCYGCSVFERVCQMACQVARSIGLNRGQRPSAASWDQMCHQERLFWAIYMLDKQRVFLNGQPCDLYLFDSDLQLAHCSENATYHQRLNAAHVHMMTIWEEIFIALYSCRGARASYSHRNHQADKLRNCINEWGIQHHDLLREGGPTTGSLLGSDSLQIELKYGYHVTQVLINRCDVLEANQGRTITHARTALQLLTSLNNLESLETDHLVAISRMHRNYPPEEDIRLLQAVEQSFLLIHQSQFPCYQERLFQGLRWCIRTLNIVYEAVNTTDRNPILGQHSSNENSTASDMTLTDGCLYVPFREAATVDHQLSWGDEMLQNGLGNATIPDVSFETGFLDFDFYQRLFQQESWDLSTSLDPSANR</sequence>
<accession>A0AAD4KEG0</accession>
<dbReference type="InterPro" id="IPR036864">
    <property type="entry name" value="Zn2-C6_fun-type_DNA-bd_sf"/>
</dbReference>
<dbReference type="PROSITE" id="PS00463">
    <property type="entry name" value="ZN2_CY6_FUNGAL_1"/>
    <property type="match status" value="1"/>
</dbReference>
<dbReference type="CDD" id="cd12148">
    <property type="entry name" value="fungal_TF_MHR"/>
    <property type="match status" value="1"/>
</dbReference>
<evidence type="ECO:0000256" key="3">
    <source>
        <dbReference type="ARBA" id="ARBA00023015"/>
    </source>
</evidence>
<evidence type="ECO:0000313" key="9">
    <source>
        <dbReference type="Proteomes" id="UP001201262"/>
    </source>
</evidence>
<comment type="subcellular location">
    <subcellularLocation>
        <location evidence="1">Nucleus</location>
    </subcellularLocation>
</comment>
<evidence type="ECO:0000259" key="7">
    <source>
        <dbReference type="PROSITE" id="PS50048"/>
    </source>
</evidence>
<dbReference type="InterPro" id="IPR001138">
    <property type="entry name" value="Zn2Cys6_DnaBD"/>
</dbReference>
<dbReference type="GO" id="GO:0006351">
    <property type="term" value="P:DNA-templated transcription"/>
    <property type="evidence" value="ECO:0007669"/>
    <property type="project" value="InterPro"/>
</dbReference>
<keyword evidence="2" id="KW-0479">Metal-binding</keyword>
<keyword evidence="3" id="KW-0805">Transcription regulation</keyword>
<evidence type="ECO:0000256" key="6">
    <source>
        <dbReference type="ARBA" id="ARBA00023242"/>
    </source>
</evidence>
<keyword evidence="4" id="KW-0238">DNA-binding</keyword>
<dbReference type="AlphaFoldDB" id="A0AAD4KEG0"/>
<dbReference type="Pfam" id="PF04082">
    <property type="entry name" value="Fungal_trans"/>
    <property type="match status" value="1"/>
</dbReference>
<evidence type="ECO:0000256" key="4">
    <source>
        <dbReference type="ARBA" id="ARBA00023125"/>
    </source>
</evidence>
<dbReference type="GO" id="GO:0005634">
    <property type="term" value="C:nucleus"/>
    <property type="evidence" value="ECO:0007669"/>
    <property type="project" value="UniProtKB-SubCell"/>
</dbReference>
<dbReference type="GO" id="GO:0000981">
    <property type="term" value="F:DNA-binding transcription factor activity, RNA polymerase II-specific"/>
    <property type="evidence" value="ECO:0007669"/>
    <property type="project" value="InterPro"/>
</dbReference>
<feature type="domain" description="Zn(2)-C6 fungal-type" evidence="7">
    <location>
        <begin position="28"/>
        <end position="58"/>
    </location>
</feature>
<dbReference type="EMBL" id="JAJTJA010000014">
    <property type="protein sequence ID" value="KAH8690302.1"/>
    <property type="molecule type" value="Genomic_DNA"/>
</dbReference>
<evidence type="ECO:0000256" key="5">
    <source>
        <dbReference type="ARBA" id="ARBA00023163"/>
    </source>
</evidence>
<dbReference type="CDD" id="cd00067">
    <property type="entry name" value="GAL4"/>
    <property type="match status" value="1"/>
</dbReference>
<dbReference type="GeneID" id="70247784"/>
<name>A0AAD4KEG0_9EURO</name>
<evidence type="ECO:0000256" key="1">
    <source>
        <dbReference type="ARBA" id="ARBA00004123"/>
    </source>
</evidence>
<comment type="caution">
    <text evidence="8">The sequence shown here is derived from an EMBL/GenBank/DDBJ whole genome shotgun (WGS) entry which is preliminary data.</text>
</comment>
<dbReference type="PROSITE" id="PS50048">
    <property type="entry name" value="ZN2_CY6_FUNGAL_2"/>
    <property type="match status" value="1"/>
</dbReference>
<dbReference type="InterPro" id="IPR050987">
    <property type="entry name" value="AtrR-like"/>
</dbReference>
<protein>
    <submittedName>
        <fullName evidence="8">Fungal-specific transcription factor domain-containing protein</fullName>
    </submittedName>
</protein>
<dbReference type="RefSeq" id="XP_046066585.1">
    <property type="nucleotide sequence ID" value="XM_046217497.1"/>
</dbReference>
<dbReference type="Gene3D" id="4.10.240.10">
    <property type="entry name" value="Zn(2)-C6 fungal-type DNA-binding domain"/>
    <property type="match status" value="1"/>
</dbReference>
<evidence type="ECO:0000256" key="2">
    <source>
        <dbReference type="ARBA" id="ARBA00022723"/>
    </source>
</evidence>
<reference evidence="8" key="1">
    <citation type="submission" date="2021-12" db="EMBL/GenBank/DDBJ databases">
        <title>Convergent genome expansion in fungi linked to evolution of root-endophyte symbiosis.</title>
        <authorList>
            <consortium name="DOE Joint Genome Institute"/>
            <person name="Ke Y.-H."/>
            <person name="Bonito G."/>
            <person name="Liao H.-L."/>
            <person name="Looney B."/>
            <person name="Rojas-Flechas A."/>
            <person name="Nash J."/>
            <person name="Hameed K."/>
            <person name="Schadt C."/>
            <person name="Martin F."/>
            <person name="Crous P.W."/>
            <person name="Miettinen O."/>
            <person name="Magnuson J.K."/>
            <person name="Labbe J."/>
            <person name="Jacobson D."/>
            <person name="Doktycz M.J."/>
            <person name="Veneault-Fourrey C."/>
            <person name="Kuo A."/>
            <person name="Mondo S."/>
            <person name="Calhoun S."/>
            <person name="Riley R."/>
            <person name="Ohm R."/>
            <person name="LaButti K."/>
            <person name="Andreopoulos B."/>
            <person name="Pangilinan J."/>
            <person name="Nolan M."/>
            <person name="Tritt A."/>
            <person name="Clum A."/>
            <person name="Lipzen A."/>
            <person name="Daum C."/>
            <person name="Barry K."/>
            <person name="Grigoriev I.V."/>
            <person name="Vilgalys R."/>
        </authorList>
    </citation>
    <scope>NUCLEOTIDE SEQUENCE</scope>
    <source>
        <strain evidence="8">PMI_201</strain>
    </source>
</reference>
<dbReference type="PANTHER" id="PTHR46910">
    <property type="entry name" value="TRANSCRIPTION FACTOR PDR1"/>
    <property type="match status" value="1"/>
</dbReference>
<dbReference type="SMART" id="SM00066">
    <property type="entry name" value="GAL4"/>
    <property type="match status" value="1"/>
</dbReference>
<proteinExistence type="predicted"/>
<dbReference type="GO" id="GO:0008270">
    <property type="term" value="F:zinc ion binding"/>
    <property type="evidence" value="ECO:0007669"/>
    <property type="project" value="InterPro"/>
</dbReference>
<organism evidence="8 9">
    <name type="scientific">Talaromyces proteolyticus</name>
    <dbReference type="NCBI Taxonomy" id="1131652"/>
    <lineage>
        <taxon>Eukaryota</taxon>
        <taxon>Fungi</taxon>
        <taxon>Dikarya</taxon>
        <taxon>Ascomycota</taxon>
        <taxon>Pezizomycotina</taxon>
        <taxon>Eurotiomycetes</taxon>
        <taxon>Eurotiomycetidae</taxon>
        <taxon>Eurotiales</taxon>
        <taxon>Trichocomaceae</taxon>
        <taxon>Talaromyces</taxon>
        <taxon>Talaromyces sect. Bacilispori</taxon>
    </lineage>
</organism>
<keyword evidence="5" id="KW-0804">Transcription</keyword>
<dbReference type="Proteomes" id="UP001201262">
    <property type="component" value="Unassembled WGS sequence"/>
</dbReference>
<gene>
    <name evidence="8" type="ORF">BGW36DRAFT_390562</name>
</gene>
<evidence type="ECO:0000313" key="8">
    <source>
        <dbReference type="EMBL" id="KAH8690302.1"/>
    </source>
</evidence>
<dbReference type="SUPFAM" id="SSF57701">
    <property type="entry name" value="Zn2/Cys6 DNA-binding domain"/>
    <property type="match status" value="1"/>
</dbReference>
<keyword evidence="6" id="KW-0539">Nucleus</keyword>